<protein>
    <submittedName>
        <fullName evidence="2">Aminoglycoside 6-adenylyltransferase</fullName>
    </submittedName>
</protein>
<organism evidence="2 3">
    <name type="scientific">Candidatus Limivivens intestinipullorum</name>
    <dbReference type="NCBI Taxonomy" id="2840858"/>
    <lineage>
        <taxon>Bacteria</taxon>
        <taxon>Bacillati</taxon>
        <taxon>Bacillota</taxon>
        <taxon>Clostridia</taxon>
        <taxon>Lachnospirales</taxon>
        <taxon>Lachnospiraceae</taxon>
        <taxon>Lachnospiraceae incertae sedis</taxon>
        <taxon>Candidatus Limivivens</taxon>
    </lineage>
</organism>
<dbReference type="EMBL" id="DVIQ01000091">
    <property type="protein sequence ID" value="HIS32627.1"/>
    <property type="molecule type" value="Genomic_DNA"/>
</dbReference>
<dbReference type="Pfam" id="PF04439">
    <property type="entry name" value="Adenyl_transf"/>
    <property type="match status" value="1"/>
</dbReference>
<dbReference type="SUPFAM" id="SSF81301">
    <property type="entry name" value="Nucleotidyltransferase"/>
    <property type="match status" value="1"/>
</dbReference>
<evidence type="ECO:0000256" key="1">
    <source>
        <dbReference type="SAM" id="MobiDB-lite"/>
    </source>
</evidence>
<dbReference type="Gene3D" id="1.20.120.330">
    <property type="entry name" value="Nucleotidyltransferases domain 2"/>
    <property type="match status" value="1"/>
</dbReference>
<evidence type="ECO:0000313" key="2">
    <source>
        <dbReference type="EMBL" id="HIS32627.1"/>
    </source>
</evidence>
<comment type="caution">
    <text evidence="2">The sequence shown here is derived from an EMBL/GenBank/DDBJ whole genome shotgun (WGS) entry which is preliminary data.</text>
</comment>
<reference evidence="2" key="1">
    <citation type="submission" date="2020-10" db="EMBL/GenBank/DDBJ databases">
        <authorList>
            <person name="Gilroy R."/>
        </authorList>
    </citation>
    <scope>NUCLEOTIDE SEQUENCE</scope>
    <source>
        <strain evidence="2">CHK190-19873</strain>
    </source>
</reference>
<proteinExistence type="predicted"/>
<feature type="region of interest" description="Disordered" evidence="1">
    <location>
        <begin position="307"/>
        <end position="333"/>
    </location>
</feature>
<dbReference type="SUPFAM" id="SSF81631">
    <property type="entry name" value="PAP/OAS1 substrate-binding domain"/>
    <property type="match status" value="1"/>
</dbReference>
<dbReference type="InterPro" id="IPR043519">
    <property type="entry name" value="NT_sf"/>
</dbReference>
<dbReference type="Gene3D" id="3.30.460.10">
    <property type="entry name" value="Beta Polymerase, domain 2"/>
    <property type="match status" value="1"/>
</dbReference>
<dbReference type="Proteomes" id="UP000823935">
    <property type="component" value="Unassembled WGS sequence"/>
</dbReference>
<evidence type="ECO:0000313" key="3">
    <source>
        <dbReference type="Proteomes" id="UP000823935"/>
    </source>
</evidence>
<gene>
    <name evidence="2" type="ORF">IAB44_13955</name>
</gene>
<dbReference type="InterPro" id="IPR007530">
    <property type="entry name" value="Aminoglycoside_adenylylTfrase"/>
</dbReference>
<reference evidence="2" key="2">
    <citation type="journal article" date="2021" name="PeerJ">
        <title>Extensive microbial diversity within the chicken gut microbiome revealed by metagenomics and culture.</title>
        <authorList>
            <person name="Gilroy R."/>
            <person name="Ravi A."/>
            <person name="Getino M."/>
            <person name="Pursley I."/>
            <person name="Horton D.L."/>
            <person name="Alikhan N.F."/>
            <person name="Baker D."/>
            <person name="Gharbi K."/>
            <person name="Hall N."/>
            <person name="Watson M."/>
            <person name="Adriaenssens E.M."/>
            <person name="Foster-Nyarko E."/>
            <person name="Jarju S."/>
            <person name="Secka A."/>
            <person name="Antonio M."/>
            <person name="Oren A."/>
            <person name="Chaudhuri R.R."/>
            <person name="La Ragione R."/>
            <person name="Hildebrand F."/>
            <person name="Pallen M.J."/>
        </authorList>
    </citation>
    <scope>NUCLEOTIDE SEQUENCE</scope>
    <source>
        <strain evidence="2">CHK190-19873</strain>
    </source>
</reference>
<accession>A0A9D1JL05</accession>
<sequence length="333" mass="39042">MKTEKEMMDMILRIAREDDRIRAVYMCGSRCNPNASRDIFQDYDIVYVVRETESFIRDKAWPEVFGERLLMQLPMELDRIAGEECHFDREYAYLIQLRDGNRVDCVLRTIQAAGEDITANRLNRILLDKDGCLPEIPEASDEGHWVKCPGQEEYSRCCNEFWWMLLNVGKGLWREELTYVMEMLNQWVRPESFRMLSWYAGTEHGFSFSAGKGGKYLWKFLPESLWNAYLDTYPECRTNRIWEAVERLCNLFSGTARKVGQDLEFSYDTGEEEASRYYLRRVKALPREAGRVFDSDSSEQDCACTGQKYGPDLRGTAQTKKKCLPKQRENEKL</sequence>
<name>A0A9D1JL05_9FIRM</name>
<dbReference type="AlphaFoldDB" id="A0A9D1JL05"/>